<sequence length="411" mass="45304">MAQPVHVISKLDNAKHAVFCLEENLSALASGSVRVQTLLISLTYNNLTYARSGTALHWWDLYPVPEDSPAPFNNREEWGIVGAWGYSRVLDSNIDSITPGSLLWGLWPTSRHTVDLRLEAIEPAGHWKECSPHRSNQMTVYNCYEQVARTNPHAMRMTALCKPLWQGPHLLNTSVFSPQRIHPFGFGAPWSEDDADLTSAVVISLSASSKTGRAFSWELARNRDVSKHGPLALLQFTSAPSTLAMYESSLPVKNVSYEDLSAMSWVERFKPSRVVIVDYGASDATLQSLIASASDVVANITVVAVGYEAKVYTRQDIQARMATASTKVSVNTSGVRDRAIEAQGASEYSHQTDQTWNTCLKEQAFDNLKVKVLTAVEGREGIEGAWTDLCERKVPADFGMVVELALDQTIG</sequence>
<dbReference type="Pfam" id="PF11017">
    <property type="entry name" value="DUF2855"/>
    <property type="match status" value="1"/>
</dbReference>
<proteinExistence type="predicted"/>
<evidence type="ECO:0000313" key="2">
    <source>
        <dbReference type="Proteomes" id="UP000663193"/>
    </source>
</evidence>
<dbReference type="OrthoDB" id="192702at2759"/>
<reference evidence="2" key="1">
    <citation type="journal article" date="2021" name="BMC Genomics">
        <title>Chromosome-level genome assembly and manually-curated proteome of model necrotroph Parastagonospora nodorum Sn15 reveals a genome-wide trove of candidate effector homologs, and redundancy of virulence-related functions within an accessory chromosome.</title>
        <authorList>
            <person name="Bertazzoni S."/>
            <person name="Jones D.A.B."/>
            <person name="Phan H.T."/>
            <person name="Tan K.-C."/>
            <person name="Hane J.K."/>
        </authorList>
    </citation>
    <scope>NUCLEOTIDE SEQUENCE [LARGE SCALE GENOMIC DNA]</scope>
    <source>
        <strain evidence="2">SN15 / ATCC MYA-4574 / FGSC 10173)</strain>
    </source>
</reference>
<protein>
    <submittedName>
        <fullName evidence="1">Uncharacterized protein</fullName>
    </submittedName>
</protein>
<dbReference type="AlphaFoldDB" id="A0A7U2EZN5"/>
<dbReference type="Proteomes" id="UP000663193">
    <property type="component" value="Chromosome 6"/>
</dbReference>
<dbReference type="EMBL" id="CP069028">
    <property type="protein sequence ID" value="QRC95826.1"/>
    <property type="molecule type" value="Genomic_DNA"/>
</dbReference>
<organism evidence="1 2">
    <name type="scientific">Phaeosphaeria nodorum (strain SN15 / ATCC MYA-4574 / FGSC 10173)</name>
    <name type="common">Glume blotch fungus</name>
    <name type="synonym">Parastagonospora nodorum</name>
    <dbReference type="NCBI Taxonomy" id="321614"/>
    <lineage>
        <taxon>Eukaryota</taxon>
        <taxon>Fungi</taxon>
        <taxon>Dikarya</taxon>
        <taxon>Ascomycota</taxon>
        <taxon>Pezizomycotina</taxon>
        <taxon>Dothideomycetes</taxon>
        <taxon>Pleosporomycetidae</taxon>
        <taxon>Pleosporales</taxon>
        <taxon>Pleosporineae</taxon>
        <taxon>Phaeosphaeriaceae</taxon>
        <taxon>Parastagonospora</taxon>
    </lineage>
</organism>
<dbReference type="VEuPathDB" id="FungiDB:JI435_054780"/>
<accession>A0A7U2EZN5</accession>
<gene>
    <name evidence="1" type="ORF">JI435_054780</name>
</gene>
<evidence type="ECO:0000313" key="1">
    <source>
        <dbReference type="EMBL" id="QRC95826.1"/>
    </source>
</evidence>
<name>A0A7U2EZN5_PHANO</name>
<keyword evidence="2" id="KW-1185">Reference proteome</keyword>
<dbReference type="InterPro" id="IPR021276">
    <property type="entry name" value="DUF2855"/>
</dbReference>
<dbReference type="OMA" id="PIHPLGN"/>